<dbReference type="Pfam" id="PF01590">
    <property type="entry name" value="GAF"/>
    <property type="match status" value="1"/>
</dbReference>
<evidence type="ECO:0000256" key="1">
    <source>
        <dbReference type="ARBA" id="ARBA00000085"/>
    </source>
</evidence>
<dbReference type="CDD" id="cd00130">
    <property type="entry name" value="PAS"/>
    <property type="match status" value="1"/>
</dbReference>
<keyword evidence="16" id="KW-0175">Coiled coil</keyword>
<evidence type="ECO:0000256" key="12">
    <source>
        <dbReference type="ARBA" id="ARBA00022840"/>
    </source>
</evidence>
<organism evidence="19 20">
    <name type="scientific">Erythrobacter westpacificensis</name>
    <dbReference type="NCBI Taxonomy" id="1055231"/>
    <lineage>
        <taxon>Bacteria</taxon>
        <taxon>Pseudomonadati</taxon>
        <taxon>Pseudomonadota</taxon>
        <taxon>Alphaproteobacteria</taxon>
        <taxon>Sphingomonadales</taxon>
        <taxon>Erythrobacteraceae</taxon>
        <taxon>Erythrobacter/Porphyrobacter group</taxon>
        <taxon>Erythrobacter</taxon>
    </lineage>
</organism>
<dbReference type="Pfam" id="PF07536">
    <property type="entry name" value="HWE_HK"/>
    <property type="match status" value="1"/>
</dbReference>
<evidence type="ECO:0000256" key="14">
    <source>
        <dbReference type="ARBA" id="ARBA00023026"/>
    </source>
</evidence>
<evidence type="ECO:0000256" key="4">
    <source>
        <dbReference type="ARBA" id="ARBA00022553"/>
    </source>
</evidence>
<proteinExistence type="predicted"/>
<feature type="domain" description="PAC" evidence="18">
    <location>
        <begin position="249"/>
        <end position="301"/>
    </location>
</feature>
<keyword evidence="5" id="KW-0716">Sensory transduction</keyword>
<comment type="catalytic activity">
    <reaction evidence="1">
        <text>ATP + protein L-histidine = ADP + protein N-phospho-L-histidine.</text>
        <dbReference type="EC" id="2.7.13.3"/>
    </reaction>
</comment>
<dbReference type="InterPro" id="IPR013655">
    <property type="entry name" value="PAS_fold_3"/>
</dbReference>
<dbReference type="InterPro" id="IPR001610">
    <property type="entry name" value="PAC"/>
</dbReference>
<dbReference type="EC" id="2.7.13.3" evidence="2"/>
<dbReference type="PANTHER" id="PTHR41523:SF8">
    <property type="entry name" value="ETHYLENE RESPONSE SENSOR PROTEIN"/>
    <property type="match status" value="1"/>
</dbReference>
<evidence type="ECO:0000256" key="16">
    <source>
        <dbReference type="SAM" id="Coils"/>
    </source>
</evidence>
<sequence length="494" mass="54241">MPEPASEFIDEARRLSVVESFNADMLEGDPELKAIVDFAARLCNAPVSVVTLLEEERQRFLAKQGLADSSTPREAAFCNYTLGSSELLEVANAEADPRFAENPLVTGAPEIRYYAGHPLVSKEGASLGTLCVIDTRPHPEPLNDFQREGLAVLAQAAVRRLEARRSAVEAEQIIAERERRLLRMIEGVPQIAWSADNVGNFDYFNKRWTQVTGAPPPKTAEDWRPFIHPEDADHAFGEWATSFAENKAFDAEFRLKRADGSWKWVLALAVPVAEDEGALRRWFGTLTDIDEVRAALEERDLLANELSHRIKNIFAVVTGLATLKARKSPEHEPFAQELTKVLRALGRAHEFVRPGDGVRQDSLQGMLEALFAPYTDADDKPRVHVAGIDATIGQRAATPLALVFHELATNSAKYGALSTDTGHVDLVVEDAGDAIQLCWTEHGGPPAKESGEVGFGSRLVEMSITGQLQGKWERRFGDDGLVADITMAKTALAA</sequence>
<dbReference type="Gene3D" id="3.30.450.40">
    <property type="match status" value="1"/>
</dbReference>
<dbReference type="PROSITE" id="PS50113">
    <property type="entry name" value="PAC"/>
    <property type="match status" value="1"/>
</dbReference>
<evidence type="ECO:0000313" key="19">
    <source>
        <dbReference type="EMBL" id="GAA5055509.1"/>
    </source>
</evidence>
<dbReference type="InterPro" id="IPR000700">
    <property type="entry name" value="PAS-assoc_C"/>
</dbReference>
<evidence type="ECO:0000313" key="20">
    <source>
        <dbReference type="Proteomes" id="UP001500518"/>
    </source>
</evidence>
<dbReference type="Pfam" id="PF08447">
    <property type="entry name" value="PAS_3"/>
    <property type="match status" value="1"/>
</dbReference>
<dbReference type="Gene3D" id="3.30.450.20">
    <property type="entry name" value="PAS domain"/>
    <property type="match status" value="1"/>
</dbReference>
<reference evidence="20" key="1">
    <citation type="journal article" date="2019" name="Int. J. Syst. Evol. Microbiol.">
        <title>The Global Catalogue of Microorganisms (GCM) 10K type strain sequencing project: providing services to taxonomists for standard genome sequencing and annotation.</title>
        <authorList>
            <consortium name="The Broad Institute Genomics Platform"/>
            <consortium name="The Broad Institute Genome Sequencing Center for Infectious Disease"/>
            <person name="Wu L."/>
            <person name="Ma J."/>
        </authorList>
    </citation>
    <scope>NUCLEOTIDE SEQUENCE [LARGE SCALE GENOMIC DNA]</scope>
    <source>
        <strain evidence="20">JCM 18014</strain>
    </source>
</reference>
<evidence type="ECO:0000256" key="5">
    <source>
        <dbReference type="ARBA" id="ARBA00022606"/>
    </source>
</evidence>
<dbReference type="PANTHER" id="PTHR41523">
    <property type="entry name" value="TWO-COMPONENT SYSTEM SENSOR PROTEIN"/>
    <property type="match status" value="1"/>
</dbReference>
<evidence type="ECO:0000259" key="17">
    <source>
        <dbReference type="PROSITE" id="PS50112"/>
    </source>
</evidence>
<keyword evidence="3" id="KW-0600">Photoreceptor protein</keyword>
<dbReference type="SMART" id="SM00086">
    <property type="entry name" value="PAC"/>
    <property type="match status" value="1"/>
</dbReference>
<keyword evidence="7" id="KW-0288">FMN</keyword>
<evidence type="ECO:0000256" key="6">
    <source>
        <dbReference type="ARBA" id="ARBA00022630"/>
    </source>
</evidence>
<evidence type="ECO:0000256" key="11">
    <source>
        <dbReference type="ARBA" id="ARBA00022777"/>
    </source>
</evidence>
<keyword evidence="20" id="KW-1185">Reference proteome</keyword>
<keyword evidence="9" id="KW-0677">Repeat</keyword>
<protein>
    <recommendedName>
        <fullName evidence="2">histidine kinase</fullName>
        <ecNumber evidence="2">2.7.13.3</ecNumber>
    </recommendedName>
</protein>
<dbReference type="InterPro" id="IPR029016">
    <property type="entry name" value="GAF-like_dom_sf"/>
</dbReference>
<dbReference type="InterPro" id="IPR035965">
    <property type="entry name" value="PAS-like_dom_sf"/>
</dbReference>
<dbReference type="SMART" id="SM00911">
    <property type="entry name" value="HWE_HK"/>
    <property type="match status" value="1"/>
</dbReference>
<feature type="coiled-coil region" evidence="16">
    <location>
        <begin position="151"/>
        <end position="178"/>
    </location>
</feature>
<name>A0ABP9KBN4_9SPHN</name>
<dbReference type="SUPFAM" id="SSF55781">
    <property type="entry name" value="GAF domain-like"/>
    <property type="match status" value="1"/>
</dbReference>
<accession>A0ABP9KBN4</accession>
<keyword evidence="8" id="KW-0808">Transferase</keyword>
<dbReference type="Gene3D" id="3.30.565.10">
    <property type="entry name" value="Histidine kinase-like ATPase, C-terminal domain"/>
    <property type="match status" value="1"/>
</dbReference>
<evidence type="ECO:0000256" key="10">
    <source>
        <dbReference type="ARBA" id="ARBA00022741"/>
    </source>
</evidence>
<dbReference type="EMBL" id="BAABHV010000010">
    <property type="protein sequence ID" value="GAA5055509.1"/>
    <property type="molecule type" value="Genomic_DNA"/>
</dbReference>
<dbReference type="Proteomes" id="UP001500518">
    <property type="component" value="Unassembled WGS sequence"/>
</dbReference>
<evidence type="ECO:0000256" key="7">
    <source>
        <dbReference type="ARBA" id="ARBA00022643"/>
    </source>
</evidence>
<keyword evidence="10" id="KW-0547">Nucleotide-binding</keyword>
<keyword evidence="13" id="KW-0157">Chromophore</keyword>
<feature type="domain" description="PAS" evidence="17">
    <location>
        <begin position="177"/>
        <end position="231"/>
    </location>
</feature>
<dbReference type="PROSITE" id="PS50112">
    <property type="entry name" value="PAS"/>
    <property type="match status" value="1"/>
</dbReference>
<keyword evidence="11" id="KW-0418">Kinase</keyword>
<keyword evidence="14" id="KW-0843">Virulence</keyword>
<keyword evidence="15" id="KW-0675">Receptor</keyword>
<evidence type="ECO:0000256" key="2">
    <source>
        <dbReference type="ARBA" id="ARBA00012438"/>
    </source>
</evidence>
<dbReference type="InterPro" id="IPR000014">
    <property type="entry name" value="PAS"/>
</dbReference>
<evidence type="ECO:0000256" key="13">
    <source>
        <dbReference type="ARBA" id="ARBA00022991"/>
    </source>
</evidence>
<comment type="caution">
    <text evidence="19">The sequence shown here is derived from an EMBL/GenBank/DDBJ whole genome shotgun (WGS) entry which is preliminary data.</text>
</comment>
<evidence type="ECO:0000259" key="18">
    <source>
        <dbReference type="PROSITE" id="PS50113"/>
    </source>
</evidence>
<keyword evidence="4" id="KW-0597">Phosphoprotein</keyword>
<evidence type="ECO:0000256" key="15">
    <source>
        <dbReference type="ARBA" id="ARBA00023170"/>
    </source>
</evidence>
<gene>
    <name evidence="19" type="ORF">GCM10023208_19450</name>
</gene>
<evidence type="ECO:0000256" key="9">
    <source>
        <dbReference type="ARBA" id="ARBA00022737"/>
    </source>
</evidence>
<dbReference type="NCBIfam" id="TIGR00229">
    <property type="entry name" value="sensory_box"/>
    <property type="match status" value="1"/>
</dbReference>
<evidence type="ECO:0000256" key="8">
    <source>
        <dbReference type="ARBA" id="ARBA00022679"/>
    </source>
</evidence>
<keyword evidence="6" id="KW-0285">Flavoprotein</keyword>
<dbReference type="InterPro" id="IPR003018">
    <property type="entry name" value="GAF"/>
</dbReference>
<evidence type="ECO:0000256" key="3">
    <source>
        <dbReference type="ARBA" id="ARBA00022543"/>
    </source>
</evidence>
<keyword evidence="12" id="KW-0067">ATP-binding</keyword>
<dbReference type="SUPFAM" id="SSF55785">
    <property type="entry name" value="PYP-like sensor domain (PAS domain)"/>
    <property type="match status" value="1"/>
</dbReference>
<dbReference type="InterPro" id="IPR011102">
    <property type="entry name" value="Sig_transdc_His_kinase_HWE"/>
</dbReference>
<dbReference type="InterPro" id="IPR036890">
    <property type="entry name" value="HATPase_C_sf"/>
</dbReference>